<dbReference type="AlphaFoldDB" id="A0A0C4FDC6"/>
<gene>
    <name evidence="2" type="ORF">PTTG_25428</name>
</gene>
<name>A0A0C4FDC6_PUCT1</name>
<reference evidence="3 4" key="3">
    <citation type="journal article" date="2017" name="G3 (Bethesda)">
        <title>Comparative analysis highlights variable genome content of wheat rusts and divergence of the mating loci.</title>
        <authorList>
            <person name="Cuomo C.A."/>
            <person name="Bakkeren G."/>
            <person name="Khalil H.B."/>
            <person name="Panwar V."/>
            <person name="Joly D."/>
            <person name="Linning R."/>
            <person name="Sakthikumar S."/>
            <person name="Song X."/>
            <person name="Adiconis X."/>
            <person name="Fan L."/>
            <person name="Goldberg J.M."/>
            <person name="Levin J.Z."/>
            <person name="Young S."/>
            <person name="Zeng Q."/>
            <person name="Anikster Y."/>
            <person name="Bruce M."/>
            <person name="Wang M."/>
            <person name="Yin C."/>
            <person name="McCallum B."/>
            <person name="Szabo L.J."/>
            <person name="Hulbert S."/>
            <person name="Chen X."/>
            <person name="Fellers J.P."/>
        </authorList>
    </citation>
    <scope>NUCLEOTIDE SEQUENCE</scope>
    <source>
        <strain evidence="4">Isolate 1-1 / race 1 (BBBD)</strain>
        <strain evidence="3">isolate 1-1 / race 1 (BBBD)</strain>
    </source>
</reference>
<dbReference type="Proteomes" id="UP000005240">
    <property type="component" value="Unassembled WGS sequence"/>
</dbReference>
<feature type="region of interest" description="Disordered" evidence="1">
    <location>
        <begin position="84"/>
        <end position="119"/>
    </location>
</feature>
<dbReference type="VEuPathDB" id="FungiDB:PTTG_25428"/>
<organism evidence="3 4">
    <name type="scientific">Puccinia triticina (isolate 1-1 / race 1 (BBBD))</name>
    <name type="common">Brown leaf rust fungus</name>
    <dbReference type="NCBI Taxonomy" id="630390"/>
    <lineage>
        <taxon>Eukaryota</taxon>
        <taxon>Fungi</taxon>
        <taxon>Dikarya</taxon>
        <taxon>Basidiomycota</taxon>
        <taxon>Pucciniomycotina</taxon>
        <taxon>Pucciniomycetes</taxon>
        <taxon>Pucciniales</taxon>
        <taxon>Pucciniaceae</taxon>
        <taxon>Puccinia</taxon>
    </lineage>
</organism>
<evidence type="ECO:0000313" key="2">
    <source>
        <dbReference type="EMBL" id="OAV98999.1"/>
    </source>
</evidence>
<reference evidence="2" key="2">
    <citation type="submission" date="2016-05" db="EMBL/GenBank/DDBJ databases">
        <title>Comparative analysis highlights variable genome content of wheat rusts and divergence of the mating loci.</title>
        <authorList>
            <person name="Cuomo C.A."/>
            <person name="Bakkeren G."/>
            <person name="Szabo L."/>
            <person name="Khalil H."/>
            <person name="Joly D."/>
            <person name="Goldberg J."/>
            <person name="Young S."/>
            <person name="Zeng Q."/>
            <person name="Fellers J."/>
        </authorList>
    </citation>
    <scope>NUCLEOTIDE SEQUENCE [LARGE SCALE GENOMIC DNA]</scope>
    <source>
        <strain evidence="2">1-1 BBBD Race 1</strain>
    </source>
</reference>
<evidence type="ECO:0000256" key="1">
    <source>
        <dbReference type="SAM" id="MobiDB-lite"/>
    </source>
</evidence>
<dbReference type="EMBL" id="ADAS02000004">
    <property type="protein sequence ID" value="OAV98999.1"/>
    <property type="molecule type" value="Genomic_DNA"/>
</dbReference>
<evidence type="ECO:0000313" key="3">
    <source>
        <dbReference type="EnsemblFungi" id="PTTG_25428-t43_1-p1"/>
    </source>
</evidence>
<protein>
    <submittedName>
        <fullName evidence="2 3">Uncharacterized protein</fullName>
    </submittedName>
</protein>
<evidence type="ECO:0000313" key="4">
    <source>
        <dbReference type="Proteomes" id="UP000005240"/>
    </source>
</evidence>
<accession>A0A0C4FDC6</accession>
<reference evidence="2" key="1">
    <citation type="submission" date="2009-11" db="EMBL/GenBank/DDBJ databases">
        <authorList>
            <consortium name="The Broad Institute Genome Sequencing Platform"/>
            <person name="Ward D."/>
            <person name="Feldgarden M."/>
            <person name="Earl A."/>
            <person name="Young S.K."/>
            <person name="Zeng Q."/>
            <person name="Koehrsen M."/>
            <person name="Alvarado L."/>
            <person name="Berlin A."/>
            <person name="Bochicchio J."/>
            <person name="Borenstein D."/>
            <person name="Chapman S.B."/>
            <person name="Chen Z."/>
            <person name="Engels R."/>
            <person name="Freedman E."/>
            <person name="Gellesch M."/>
            <person name="Goldberg J."/>
            <person name="Griggs A."/>
            <person name="Gujja S."/>
            <person name="Heilman E."/>
            <person name="Heiman D."/>
            <person name="Hepburn T."/>
            <person name="Howarth C."/>
            <person name="Jen D."/>
            <person name="Larson L."/>
            <person name="Lewis B."/>
            <person name="Mehta T."/>
            <person name="Park D."/>
            <person name="Pearson M."/>
            <person name="Roberts A."/>
            <person name="Saif S."/>
            <person name="Shea T."/>
            <person name="Shenoy N."/>
            <person name="Sisk P."/>
            <person name="Stolte C."/>
            <person name="Sykes S."/>
            <person name="Thomson T."/>
            <person name="Walk T."/>
            <person name="White J."/>
            <person name="Yandava C."/>
            <person name="Izard J."/>
            <person name="Baranova O.V."/>
            <person name="Blanton J.M."/>
            <person name="Tanner A.C."/>
            <person name="Dewhirst F.E."/>
            <person name="Haas B."/>
            <person name="Nusbaum C."/>
            <person name="Birren B."/>
        </authorList>
    </citation>
    <scope>NUCLEOTIDE SEQUENCE [LARGE SCALE GENOMIC DNA]</scope>
    <source>
        <strain evidence="2">1-1 BBBD Race 1</strain>
    </source>
</reference>
<reference evidence="3" key="4">
    <citation type="submission" date="2025-05" db="UniProtKB">
        <authorList>
            <consortium name="EnsemblFungi"/>
        </authorList>
    </citation>
    <scope>IDENTIFICATION</scope>
    <source>
        <strain evidence="3">isolate 1-1 / race 1 (BBBD)</strain>
    </source>
</reference>
<keyword evidence="4" id="KW-1185">Reference proteome</keyword>
<dbReference type="EnsemblFungi" id="PTTG_25428-t43_1">
    <property type="protein sequence ID" value="PTTG_25428-t43_1-p1"/>
    <property type="gene ID" value="PTTG_25428"/>
</dbReference>
<proteinExistence type="predicted"/>
<sequence length="119" mass="12815">TEPCQISVKISPSGPVNKGVIGAQAIPARVRMHAHPVDLEESLLVNDYTQQFAGGIPPSQHGGLLPVNRPFDPEGSLLVDRPVDWEGSLPVDRPVDREGSLPVDRPVDPEGSLPIDRIM</sequence>